<sequence length="693" mass="77221">MSVEAQPSPPVEPTPDPAAAAEPQIPWLSFPPFPEPPPGVSVIPFTEFKPSGLYMRMEDEDSPEVDPLGIPTVTLGVKHSLTEEEQARKKKKKKTVYRAGGVIKRVLWFEEWEDGENLRRSVVNPLASRVDRLHQACQDFKNPANRTWPSPTSGVPQLWDAFRLYIGIIAKIYPAMSKKKQAQLAEDEMDEDDEGEDDEVKGGAKSHQVEMVDNPDEVRERNIQQRLKEAEERRKNFDEAAKQRYERRGELKEERMAYFFDDPELAMKEFFSAHYRDKGLIWDKPRCRDGPILVEYFLKYLLRSNALPEYEKGLRRAVEVVKLAQKELPLTFVVGETLPDPFSLGCEKLFGGMTGGMFTWGEDETAEDKDTKKDKPDEEEAKRSQQELADFVASNAKASVQIIDPNDPSFGLGQKLQQEAVADNVDINGVETAPTSGWGIPSSGWGGGWNDAPTGNSGPPPGDWGSAGGWGAPEPDDNNAAKGWFPERQSSLIDLLGPTVFPFTHTTGIIERSTRRILKVVRPPPPHPIAKKKSKGKSTAELVEEELENRLGYIVLGPWKKIGNDVRSDVTAPSILPDSRGPTTHDESVASTEASSTHIHNPEKDEIIILIDPKTVETVQPAIGLGLLATWVQIVRTDADATEEKAGTKAKGKKKGGPGVNGEPTKWWYMEQLMASIPSYHTDRHYENQAVYE</sequence>
<evidence type="ECO:0000256" key="2">
    <source>
        <dbReference type="SAM" id="MobiDB-lite"/>
    </source>
</evidence>
<evidence type="ECO:0000313" key="4">
    <source>
        <dbReference type="Proteomes" id="UP001497453"/>
    </source>
</evidence>
<feature type="compositionally biased region" description="Basic and acidic residues" evidence="2">
    <location>
        <begin position="368"/>
        <end position="385"/>
    </location>
</feature>
<feature type="coiled-coil region" evidence="1">
    <location>
        <begin position="220"/>
        <end position="248"/>
    </location>
</feature>
<keyword evidence="1" id="KW-0175">Coiled coil</keyword>
<organism evidence="3 4">
    <name type="scientific">Somion occarium</name>
    <dbReference type="NCBI Taxonomy" id="3059160"/>
    <lineage>
        <taxon>Eukaryota</taxon>
        <taxon>Fungi</taxon>
        <taxon>Dikarya</taxon>
        <taxon>Basidiomycota</taxon>
        <taxon>Agaricomycotina</taxon>
        <taxon>Agaricomycetes</taxon>
        <taxon>Polyporales</taxon>
        <taxon>Cerrenaceae</taxon>
        <taxon>Somion</taxon>
    </lineage>
</organism>
<feature type="region of interest" description="Disordered" evidence="2">
    <location>
        <begin position="446"/>
        <end position="483"/>
    </location>
</feature>
<gene>
    <name evidence="3" type="ORF">GFSPODELE1_LOCUS2982</name>
</gene>
<keyword evidence="4" id="KW-1185">Reference proteome</keyword>
<feature type="region of interest" description="Disordered" evidence="2">
    <location>
        <begin position="1"/>
        <end position="32"/>
    </location>
</feature>
<feature type="compositionally biased region" description="Polar residues" evidence="2">
    <location>
        <begin position="589"/>
        <end position="598"/>
    </location>
</feature>
<proteinExistence type="predicted"/>
<feature type="region of interest" description="Disordered" evidence="2">
    <location>
        <begin position="640"/>
        <end position="662"/>
    </location>
</feature>
<evidence type="ECO:0000256" key="1">
    <source>
        <dbReference type="SAM" id="Coils"/>
    </source>
</evidence>
<feature type="region of interest" description="Disordered" evidence="2">
    <location>
        <begin position="359"/>
        <end position="385"/>
    </location>
</feature>
<feature type="region of interest" description="Disordered" evidence="2">
    <location>
        <begin position="183"/>
        <end position="207"/>
    </location>
</feature>
<feature type="compositionally biased region" description="Pro residues" evidence="2">
    <location>
        <begin position="7"/>
        <end position="16"/>
    </location>
</feature>
<feature type="compositionally biased region" description="Acidic residues" evidence="2">
    <location>
        <begin position="185"/>
        <end position="199"/>
    </location>
</feature>
<name>A0ABP1CZB6_9APHY</name>
<dbReference type="Proteomes" id="UP001497453">
    <property type="component" value="Chromosome 2"/>
</dbReference>
<reference evidence="4" key="1">
    <citation type="submission" date="2024-04" db="EMBL/GenBank/DDBJ databases">
        <authorList>
            <person name="Shaw F."/>
            <person name="Minotto A."/>
        </authorList>
    </citation>
    <scope>NUCLEOTIDE SEQUENCE [LARGE SCALE GENOMIC DNA]</scope>
</reference>
<evidence type="ECO:0000313" key="3">
    <source>
        <dbReference type="EMBL" id="CAL1700063.1"/>
    </source>
</evidence>
<accession>A0ABP1CZB6</accession>
<dbReference type="Pfam" id="PF09692">
    <property type="entry name" value="Arb1"/>
    <property type="match status" value="1"/>
</dbReference>
<feature type="region of interest" description="Disordered" evidence="2">
    <location>
        <begin position="572"/>
        <end position="598"/>
    </location>
</feature>
<dbReference type="InterPro" id="IPR018606">
    <property type="entry name" value="Arb1"/>
</dbReference>
<protein>
    <submittedName>
        <fullName evidence="3">Uncharacterized protein</fullName>
    </submittedName>
</protein>
<dbReference type="EMBL" id="OZ037945">
    <property type="protein sequence ID" value="CAL1700063.1"/>
    <property type="molecule type" value="Genomic_DNA"/>
</dbReference>